<dbReference type="AlphaFoldDB" id="F0X9J6"/>
<dbReference type="InterPro" id="IPR044862">
    <property type="entry name" value="Pro_4_hyd_alph_FE2OG_OXY"/>
</dbReference>
<dbReference type="RefSeq" id="XP_014174874.1">
    <property type="nucleotide sequence ID" value="XM_014319399.1"/>
</dbReference>
<dbReference type="STRING" id="655863.F0X9J6"/>
<keyword evidence="1" id="KW-0479">Metal-binding</keyword>
<evidence type="ECO:0000313" key="4">
    <source>
        <dbReference type="EMBL" id="EFX05392.1"/>
    </source>
</evidence>
<dbReference type="Proteomes" id="UP000007796">
    <property type="component" value="Unassembled WGS sequence"/>
</dbReference>
<protein>
    <submittedName>
        <fullName evidence="4">Oxidoreductase</fullName>
    </submittedName>
</protein>
<reference evidence="4 5" key="1">
    <citation type="journal article" date="2011" name="Proc. Natl. Acad. Sci. U.S.A.">
        <title>Genome and transcriptome analyses of the mountain pine beetle-fungal symbiont Grosmannia clavigera, a lodgepole pine pathogen.</title>
        <authorList>
            <person name="DiGuistini S."/>
            <person name="Wang Y."/>
            <person name="Liao N.Y."/>
            <person name="Taylor G."/>
            <person name="Tanguay P."/>
            <person name="Feau N."/>
            <person name="Henrissat B."/>
            <person name="Chan S.K."/>
            <person name="Hesse-Orce U."/>
            <person name="Alamouti S.M."/>
            <person name="Tsui C.K.M."/>
            <person name="Docking R.T."/>
            <person name="Levasseur A."/>
            <person name="Haridas S."/>
            <person name="Robertson G."/>
            <person name="Birol I."/>
            <person name="Holt R.A."/>
            <person name="Marra M.A."/>
            <person name="Hamelin R.C."/>
            <person name="Hirst M."/>
            <person name="Jones S.J.M."/>
            <person name="Bohlmann J."/>
            <person name="Breuil C."/>
        </authorList>
    </citation>
    <scope>NUCLEOTIDE SEQUENCE [LARGE SCALE GENOMIC DNA]</scope>
    <source>
        <strain evidence="5">kw1407 / UAMH 11150</strain>
    </source>
</reference>
<dbReference type="eggNOG" id="ENOG502S24K">
    <property type="taxonomic scope" value="Eukaryota"/>
</dbReference>
<dbReference type="GeneID" id="25976564"/>
<dbReference type="Gene3D" id="2.60.120.620">
    <property type="entry name" value="q2cbj1_9rhob like domain"/>
    <property type="match status" value="1"/>
</dbReference>
<dbReference type="InParanoid" id="F0X9J6"/>
<evidence type="ECO:0000256" key="2">
    <source>
        <dbReference type="ARBA" id="ARBA00023004"/>
    </source>
</evidence>
<dbReference type="EMBL" id="GL629735">
    <property type="protein sequence ID" value="EFX05392.1"/>
    <property type="molecule type" value="Genomic_DNA"/>
</dbReference>
<dbReference type="GO" id="GO:0005783">
    <property type="term" value="C:endoplasmic reticulum"/>
    <property type="evidence" value="ECO:0007669"/>
    <property type="project" value="TreeGrafter"/>
</dbReference>
<evidence type="ECO:0000256" key="1">
    <source>
        <dbReference type="ARBA" id="ARBA00022723"/>
    </source>
</evidence>
<evidence type="ECO:0000313" key="5">
    <source>
        <dbReference type="Proteomes" id="UP000007796"/>
    </source>
</evidence>
<dbReference type="OrthoDB" id="69177at2759"/>
<sequence length="179" mass="20526">MGPGLEMSIPGYRDSSRIIWDQQTVVNRLWERCALSAGLRELLATCPGERYDGPGHWEFSRLNDRMRFLKYTKGQFFLPHTDSPYYYEANGEKFLTFYTVHLYLNDSFEVDPTSKLVGGTTSFLSKDKSKRADVNPKAGSVLIFQHKGLYHEGAKVIDGIKYTMRTDILYQWVPAPKNG</sequence>
<dbReference type="GO" id="GO:0046872">
    <property type="term" value="F:metal ion binding"/>
    <property type="evidence" value="ECO:0007669"/>
    <property type="project" value="UniProtKB-KW"/>
</dbReference>
<accession>F0X9J6</accession>
<keyword evidence="2" id="KW-0408">Iron</keyword>
<dbReference type="PANTHER" id="PTHR10869">
    <property type="entry name" value="PROLYL 4-HYDROXYLASE ALPHA SUBUNIT"/>
    <property type="match status" value="1"/>
</dbReference>
<evidence type="ECO:0000259" key="3">
    <source>
        <dbReference type="Pfam" id="PF13640"/>
    </source>
</evidence>
<dbReference type="GO" id="GO:0004656">
    <property type="term" value="F:procollagen-proline 4-dioxygenase activity"/>
    <property type="evidence" value="ECO:0007669"/>
    <property type="project" value="TreeGrafter"/>
</dbReference>
<dbReference type="PANTHER" id="PTHR10869:SF241">
    <property type="entry name" value="FE2OG DIOXYGENASE DOMAIN-CONTAINING PROTEIN"/>
    <property type="match status" value="1"/>
</dbReference>
<dbReference type="HOGENOM" id="CLU_041456_2_0_1"/>
<gene>
    <name evidence="4" type="ORF">CMQ_3461</name>
</gene>
<proteinExistence type="predicted"/>
<feature type="domain" description="Prolyl 4-hydroxylase alpha subunit Fe(2+) 2OG dioxygenase" evidence="3">
    <location>
        <begin position="66"/>
        <end position="164"/>
    </location>
</feature>
<name>F0X9J6_GROCL</name>
<dbReference type="InterPro" id="IPR045054">
    <property type="entry name" value="P4HA-like"/>
</dbReference>
<organism evidence="5">
    <name type="scientific">Grosmannia clavigera (strain kw1407 / UAMH 11150)</name>
    <name type="common">Blue stain fungus</name>
    <name type="synonym">Graphiocladiella clavigera</name>
    <dbReference type="NCBI Taxonomy" id="655863"/>
    <lineage>
        <taxon>Eukaryota</taxon>
        <taxon>Fungi</taxon>
        <taxon>Dikarya</taxon>
        <taxon>Ascomycota</taxon>
        <taxon>Pezizomycotina</taxon>
        <taxon>Sordariomycetes</taxon>
        <taxon>Sordariomycetidae</taxon>
        <taxon>Ophiostomatales</taxon>
        <taxon>Ophiostomataceae</taxon>
        <taxon>Leptographium</taxon>
    </lineage>
</organism>
<keyword evidence="5" id="KW-1185">Reference proteome</keyword>
<dbReference type="Pfam" id="PF13640">
    <property type="entry name" value="2OG-FeII_Oxy_3"/>
    <property type="match status" value="1"/>
</dbReference>